<accession>A0ABR4NVS0</accession>
<evidence type="ECO:0000256" key="6">
    <source>
        <dbReference type="ARBA" id="ARBA00022792"/>
    </source>
</evidence>
<keyword evidence="6" id="KW-0999">Mitochondrion inner membrane</keyword>
<name>A0ABR4NVS0_9SACH</name>
<dbReference type="Proteomes" id="UP001623330">
    <property type="component" value="Unassembled WGS sequence"/>
</dbReference>
<reference evidence="13 14" key="1">
    <citation type="submission" date="2024-05" db="EMBL/GenBank/DDBJ databases">
        <title>Long read based assembly of the Candida bracarensis genome reveals expanded adhesin content.</title>
        <authorList>
            <person name="Marcet-Houben M."/>
            <person name="Ksiezopolska E."/>
            <person name="Gabaldon T."/>
        </authorList>
    </citation>
    <scope>NUCLEOTIDE SEQUENCE [LARGE SCALE GENOMIC DNA]</scope>
    <source>
        <strain evidence="13 14">CBM6</strain>
    </source>
</reference>
<keyword evidence="7" id="KW-0653">Protein transport</keyword>
<organism evidence="13 14">
    <name type="scientific">Nakaseomyces bracarensis</name>
    <dbReference type="NCBI Taxonomy" id="273131"/>
    <lineage>
        <taxon>Eukaryota</taxon>
        <taxon>Fungi</taxon>
        <taxon>Dikarya</taxon>
        <taxon>Ascomycota</taxon>
        <taxon>Saccharomycotina</taxon>
        <taxon>Saccharomycetes</taxon>
        <taxon>Saccharomycetales</taxon>
        <taxon>Saccharomycetaceae</taxon>
        <taxon>Nakaseomyces</taxon>
    </lineage>
</organism>
<evidence type="ECO:0000256" key="7">
    <source>
        <dbReference type="ARBA" id="ARBA00022927"/>
    </source>
</evidence>
<dbReference type="PANTHER" id="PTHR12358:SF101">
    <property type="entry name" value="MITOCHONDRIAL IMPORT INNER MEMBRANE TRANSLOCASE SUBUNIT TIM54"/>
    <property type="match status" value="1"/>
</dbReference>
<dbReference type="InterPro" id="IPR021056">
    <property type="entry name" value="Mt_import_IM_translocase_Tim54"/>
</dbReference>
<evidence type="ECO:0000256" key="4">
    <source>
        <dbReference type="ARBA" id="ARBA00022448"/>
    </source>
</evidence>
<evidence type="ECO:0000256" key="11">
    <source>
        <dbReference type="ARBA" id="ARBA00023136"/>
    </source>
</evidence>
<keyword evidence="5" id="KW-0812">Transmembrane</keyword>
<evidence type="ECO:0000256" key="12">
    <source>
        <dbReference type="SAM" id="MobiDB-lite"/>
    </source>
</evidence>
<feature type="compositionally biased region" description="Basic and acidic residues" evidence="12">
    <location>
        <begin position="251"/>
        <end position="289"/>
    </location>
</feature>
<gene>
    <name evidence="13" type="ORF">RNJ44_04643</name>
</gene>
<comment type="caution">
    <text evidence="13">The sequence shown here is derived from an EMBL/GenBank/DDBJ whole genome shotgun (WGS) entry which is preliminary data.</text>
</comment>
<dbReference type="InterPro" id="IPR050187">
    <property type="entry name" value="Lipid_Phosphate_FormReg"/>
</dbReference>
<comment type="similarity">
    <text evidence="2">Belongs to the TIM54 family.</text>
</comment>
<dbReference type="EMBL" id="JBEVYD010000005">
    <property type="protein sequence ID" value="KAL3232727.1"/>
    <property type="molecule type" value="Genomic_DNA"/>
</dbReference>
<keyword evidence="14" id="KW-1185">Reference proteome</keyword>
<evidence type="ECO:0000313" key="13">
    <source>
        <dbReference type="EMBL" id="KAL3232727.1"/>
    </source>
</evidence>
<proteinExistence type="inferred from homology"/>
<keyword evidence="4" id="KW-0813">Transport</keyword>
<comment type="subcellular location">
    <subcellularLocation>
        <location evidence="1">Mitochondrion inner membrane</location>
        <topology evidence="1">Single-pass membrane protein</topology>
    </subcellularLocation>
</comment>
<dbReference type="PANTHER" id="PTHR12358">
    <property type="entry name" value="SPHINGOSINE KINASE"/>
    <property type="match status" value="1"/>
</dbReference>
<evidence type="ECO:0000256" key="10">
    <source>
        <dbReference type="ARBA" id="ARBA00023128"/>
    </source>
</evidence>
<keyword evidence="9" id="KW-0811">Translocation</keyword>
<protein>
    <recommendedName>
        <fullName evidence="3">Mitochondrial import inner membrane translocase subunit TIM54</fullName>
    </recommendedName>
</protein>
<evidence type="ECO:0000313" key="14">
    <source>
        <dbReference type="Proteomes" id="UP001623330"/>
    </source>
</evidence>
<keyword evidence="8" id="KW-1133">Transmembrane helix</keyword>
<keyword evidence="11" id="KW-0472">Membrane</keyword>
<evidence type="ECO:0000256" key="1">
    <source>
        <dbReference type="ARBA" id="ARBA00004434"/>
    </source>
</evidence>
<dbReference type="Pfam" id="PF11711">
    <property type="entry name" value="Tim54"/>
    <property type="match status" value="1"/>
</dbReference>
<sequence length="451" mass="52135">MNPALKALGLGSVKLPSRNWMIFWTVLAGSLSGIGYDKYQQRQIINRYCEAVKPLSLEHIDVAKTPRKITVFIAPPPNDYLDTSLKIWRRYIKPILYYAGLDYEVIEEDRQGLIRTEVASRIRQLRKDIISQEVEQGNISSDRNSTSFISKSLPWRNSDKEEATDAGDNERFDPEQARKFKAEFDFRNIMGIYKKVPKLKGIVEEDSLIADPKLAGGVICVGRGAYKEYLTGLHEGLLGPLEPPIETNEQENEKTIGSKLIRPEDDNNLRESQDADESEHLTKEDKVKEENEEEDEDNSKIKLLKPFIKKEEFTDTKIPSELEPYLGETSSKILRNPKNNVPSLLYQPVLVVPVPNLIGFLTVPERIYRFYQRRYFVEEVCAKTEDVVEQKNIVNYKPKEHINLAVEEESDWPKQWVNTGKEKNSEWTQNLVQDERVVSKMHVYELDKEEK</sequence>
<feature type="region of interest" description="Disordered" evidence="12">
    <location>
        <begin position="241"/>
        <end position="299"/>
    </location>
</feature>
<evidence type="ECO:0000256" key="5">
    <source>
        <dbReference type="ARBA" id="ARBA00022692"/>
    </source>
</evidence>
<evidence type="ECO:0000256" key="3">
    <source>
        <dbReference type="ARBA" id="ARBA00020796"/>
    </source>
</evidence>
<evidence type="ECO:0000256" key="8">
    <source>
        <dbReference type="ARBA" id="ARBA00022989"/>
    </source>
</evidence>
<keyword evidence="10" id="KW-0496">Mitochondrion</keyword>
<evidence type="ECO:0000256" key="2">
    <source>
        <dbReference type="ARBA" id="ARBA00006355"/>
    </source>
</evidence>
<evidence type="ECO:0000256" key="9">
    <source>
        <dbReference type="ARBA" id="ARBA00023010"/>
    </source>
</evidence>